<organism evidence="1 2">
    <name type="scientific">Oleoguttula mirabilis</name>
    <dbReference type="NCBI Taxonomy" id="1507867"/>
    <lineage>
        <taxon>Eukaryota</taxon>
        <taxon>Fungi</taxon>
        <taxon>Dikarya</taxon>
        <taxon>Ascomycota</taxon>
        <taxon>Pezizomycotina</taxon>
        <taxon>Dothideomycetes</taxon>
        <taxon>Dothideomycetidae</taxon>
        <taxon>Mycosphaerellales</taxon>
        <taxon>Teratosphaeriaceae</taxon>
        <taxon>Oleoguttula</taxon>
    </lineage>
</organism>
<dbReference type="EMBL" id="JAVFHQ010000002">
    <property type="protein sequence ID" value="KAK4550222.1"/>
    <property type="molecule type" value="Genomic_DNA"/>
</dbReference>
<evidence type="ECO:0000313" key="1">
    <source>
        <dbReference type="EMBL" id="KAK4550222.1"/>
    </source>
</evidence>
<gene>
    <name evidence="1" type="ORF">LTR36_003189</name>
</gene>
<protein>
    <submittedName>
        <fullName evidence="1">Uncharacterized protein</fullName>
    </submittedName>
</protein>
<reference evidence="1 2" key="1">
    <citation type="submission" date="2021-11" db="EMBL/GenBank/DDBJ databases">
        <title>Black yeast isolated from Biological Soil Crust.</title>
        <authorList>
            <person name="Kurbessoian T."/>
        </authorList>
    </citation>
    <scope>NUCLEOTIDE SEQUENCE [LARGE SCALE GENOMIC DNA]</scope>
    <source>
        <strain evidence="1 2">CCFEE 5522</strain>
    </source>
</reference>
<accession>A0AAV9JWU6</accession>
<evidence type="ECO:0000313" key="2">
    <source>
        <dbReference type="Proteomes" id="UP001324427"/>
    </source>
</evidence>
<keyword evidence="2" id="KW-1185">Reference proteome</keyword>
<proteinExistence type="predicted"/>
<dbReference type="AlphaFoldDB" id="A0AAV9JWU6"/>
<sequence length="92" mass="10170">MATGRSLTAARLAIRRERDAARSLPAFAGLDRTLALLYKLMDDLEEKTDIVGLRDARSLILREACPVVRRAPSNLSCVDLPRFGEGRRMGSV</sequence>
<name>A0AAV9JWU6_9PEZI</name>
<dbReference type="Proteomes" id="UP001324427">
    <property type="component" value="Unassembled WGS sequence"/>
</dbReference>
<comment type="caution">
    <text evidence="1">The sequence shown here is derived from an EMBL/GenBank/DDBJ whole genome shotgun (WGS) entry which is preliminary data.</text>
</comment>